<evidence type="ECO:0000313" key="18">
    <source>
        <dbReference type="Proteomes" id="UP000254263"/>
    </source>
</evidence>
<evidence type="ECO:0000256" key="12">
    <source>
        <dbReference type="PIRSR" id="PIRSR000445-4"/>
    </source>
</evidence>
<dbReference type="InterPro" id="IPR006151">
    <property type="entry name" value="Shikm_DH/Glu-tRNA_Rdtase"/>
</dbReference>
<keyword evidence="4 8" id="KW-0521">NADP</keyword>
<dbReference type="Pfam" id="PF00745">
    <property type="entry name" value="GlutR_dimer"/>
    <property type="match status" value="1"/>
</dbReference>
<dbReference type="PIRSF" id="PIRSF000445">
    <property type="entry name" value="4pyrrol_synth_GluRdtase"/>
    <property type="match status" value="1"/>
</dbReference>
<keyword evidence="5 8" id="KW-0560">Oxidoreductase</keyword>
<dbReference type="HAMAP" id="MF_00087">
    <property type="entry name" value="Glu_tRNA_reductase"/>
    <property type="match status" value="1"/>
</dbReference>
<evidence type="ECO:0000259" key="14">
    <source>
        <dbReference type="Pfam" id="PF00745"/>
    </source>
</evidence>
<evidence type="ECO:0000256" key="8">
    <source>
        <dbReference type="HAMAP-Rule" id="MF_00087"/>
    </source>
</evidence>
<feature type="site" description="Important for activity" evidence="8 12">
    <location>
        <position position="99"/>
    </location>
</feature>
<comment type="similarity">
    <text evidence="2 8 13">Belongs to the glutamyl-tRNA reductase family.</text>
</comment>
<dbReference type="Pfam" id="PF05201">
    <property type="entry name" value="GlutR_N"/>
    <property type="match status" value="1"/>
</dbReference>
<dbReference type="InterPro" id="IPR000343">
    <property type="entry name" value="4pyrrol_synth_GluRdtase"/>
</dbReference>
<evidence type="ECO:0000256" key="9">
    <source>
        <dbReference type="PIRSR" id="PIRSR000445-1"/>
    </source>
</evidence>
<dbReference type="UniPathway" id="UPA00251">
    <property type="reaction ID" value="UER00316"/>
</dbReference>
<evidence type="ECO:0000256" key="10">
    <source>
        <dbReference type="PIRSR" id="PIRSR000445-2"/>
    </source>
</evidence>
<feature type="binding site" evidence="8 10">
    <location>
        <begin position="114"/>
        <end position="116"/>
    </location>
    <ligand>
        <name>substrate</name>
    </ligand>
</feature>
<reference evidence="17 18" key="1">
    <citation type="submission" date="2018-06" db="EMBL/GenBank/DDBJ databases">
        <authorList>
            <consortium name="Pathogen Informatics"/>
            <person name="Doyle S."/>
        </authorList>
    </citation>
    <scope>NUCLEOTIDE SEQUENCE [LARGE SCALE GENOMIC DNA]</scope>
    <source>
        <strain evidence="17 18">NCTC13100</strain>
    </source>
</reference>
<dbReference type="FunFam" id="3.30.460.30:FF:000001">
    <property type="entry name" value="Glutamyl-tRNA reductase"/>
    <property type="match status" value="1"/>
</dbReference>
<dbReference type="AlphaFoldDB" id="A0A379DJA3"/>
<evidence type="ECO:0000256" key="2">
    <source>
        <dbReference type="ARBA" id="ARBA00005916"/>
    </source>
</evidence>
<feature type="binding site" evidence="8 10">
    <location>
        <position position="120"/>
    </location>
    <ligand>
        <name>substrate</name>
    </ligand>
</feature>
<feature type="binding site" evidence="8 10">
    <location>
        <begin position="48"/>
        <end position="51"/>
    </location>
    <ligand>
        <name>substrate</name>
    </ligand>
</feature>
<dbReference type="GO" id="GO:0050661">
    <property type="term" value="F:NADP binding"/>
    <property type="evidence" value="ECO:0007669"/>
    <property type="project" value="InterPro"/>
</dbReference>
<dbReference type="InterPro" id="IPR018214">
    <property type="entry name" value="GluRdtase_CS"/>
</dbReference>
<evidence type="ECO:0000259" key="16">
    <source>
        <dbReference type="Pfam" id="PF05201"/>
    </source>
</evidence>
<name>A0A379DJA3_9PORP</name>
<dbReference type="SUPFAM" id="SSF69742">
    <property type="entry name" value="Glutamyl tRNA-reductase catalytic, N-terminal domain"/>
    <property type="match status" value="1"/>
</dbReference>
<dbReference type="InterPro" id="IPR036291">
    <property type="entry name" value="NAD(P)-bd_dom_sf"/>
</dbReference>
<evidence type="ECO:0000256" key="3">
    <source>
        <dbReference type="ARBA" id="ARBA00012970"/>
    </source>
</evidence>
<dbReference type="GO" id="GO:0019353">
    <property type="term" value="P:protoporphyrinogen IX biosynthetic process from glutamate"/>
    <property type="evidence" value="ECO:0007669"/>
    <property type="project" value="TreeGrafter"/>
</dbReference>
<keyword evidence="6 8" id="KW-0627">Porphyrin biosynthesis</keyword>
<evidence type="ECO:0000256" key="5">
    <source>
        <dbReference type="ARBA" id="ARBA00023002"/>
    </source>
</evidence>
<dbReference type="NCBIfam" id="TIGR01035">
    <property type="entry name" value="hemA"/>
    <property type="match status" value="1"/>
</dbReference>
<protein>
    <recommendedName>
        <fullName evidence="3 8">Glutamyl-tRNA reductase</fullName>
        <shortName evidence="8">GluTR</shortName>
        <ecNumber evidence="3 8">1.2.1.70</ecNumber>
    </recommendedName>
</protein>
<sequence>MIGLIGINHNTAPVEIRERFALTDADAVELINDWITNDFVIGGIVLSTCNRIEIYFQTKEEDMQPDFNKLIRSLAAFKHIDTVDQSIFICKSNGEAILHMFRLASGLESMVIGETQILGQLKDAFRKAIDNSQSTSILSRMFHKGFETAKKIRNNFLIAATPVSSGAAAVTFMDRCIGNRKISTLILGAGQMAETIYDRLSELEFENVKIYNRTKERAEKFAQTHGNIPCFSENQLCEALDQADLIFVATSSLMPIVKKEEMALRTNTEAVYLFDMAVPRNIAEDVRTLEFAHVYTIDDLRKTPEGEMIGDLDYKGIDNCIEEMVGQFTEWLDASQIRQVINVIQQASDKLLEKELSKLPSQLDAGEREIIEQSDQHLRITFSTAIIAALRDVTKDGKNLQYTEAINKLFSKILESE</sequence>
<dbReference type="SUPFAM" id="SSF51735">
    <property type="entry name" value="NAD(P)-binding Rossmann-fold domains"/>
    <property type="match status" value="1"/>
</dbReference>
<dbReference type="PANTHER" id="PTHR43013">
    <property type="entry name" value="GLUTAMYL-TRNA REDUCTASE"/>
    <property type="match status" value="1"/>
</dbReference>
<dbReference type="InterPro" id="IPR015895">
    <property type="entry name" value="4pyrrol_synth_GluRdtase_N"/>
</dbReference>
<accession>A0A379DJA3</accession>
<evidence type="ECO:0000256" key="1">
    <source>
        <dbReference type="ARBA" id="ARBA00005059"/>
    </source>
</evidence>
<dbReference type="InterPro" id="IPR036343">
    <property type="entry name" value="GluRdtase_N_sf"/>
</dbReference>
<comment type="function">
    <text evidence="8">Catalyzes the NADPH-dependent reduction of glutamyl-tRNA(Glu) to glutamate 1-semialdehyde (GSA).</text>
</comment>
<feature type="binding site" evidence="8 11">
    <location>
        <begin position="188"/>
        <end position="193"/>
    </location>
    <ligand>
        <name>NADP(+)</name>
        <dbReference type="ChEBI" id="CHEBI:58349"/>
    </ligand>
</feature>
<feature type="domain" description="Tetrapyrrole biosynthesis glutamyl-tRNA reductase dimerisation" evidence="14">
    <location>
        <begin position="320"/>
        <end position="411"/>
    </location>
</feature>
<organism evidence="17 18">
    <name type="scientific">Porphyromonas macacae</name>
    <dbReference type="NCBI Taxonomy" id="28115"/>
    <lineage>
        <taxon>Bacteria</taxon>
        <taxon>Pseudomonadati</taxon>
        <taxon>Bacteroidota</taxon>
        <taxon>Bacteroidia</taxon>
        <taxon>Bacteroidales</taxon>
        <taxon>Porphyromonadaceae</taxon>
        <taxon>Porphyromonas</taxon>
    </lineage>
</organism>
<feature type="active site" description="Nucleophile" evidence="8 9">
    <location>
        <position position="49"/>
    </location>
</feature>
<dbReference type="InterPro" id="IPR015896">
    <property type="entry name" value="4pyrrol_synth_GluRdtase_dimer"/>
</dbReference>
<evidence type="ECO:0000256" key="7">
    <source>
        <dbReference type="ARBA" id="ARBA00047464"/>
    </source>
</evidence>
<dbReference type="Proteomes" id="UP000254263">
    <property type="component" value="Unassembled WGS sequence"/>
</dbReference>
<feature type="binding site" evidence="8 10">
    <location>
        <position position="109"/>
    </location>
    <ligand>
        <name>substrate</name>
    </ligand>
</feature>
<dbReference type="InterPro" id="IPR036453">
    <property type="entry name" value="GluRdtase_dimer_dom_sf"/>
</dbReference>
<dbReference type="Gene3D" id="3.40.50.720">
    <property type="entry name" value="NAD(P)-binding Rossmann-like Domain"/>
    <property type="match status" value="1"/>
</dbReference>
<evidence type="ECO:0000256" key="6">
    <source>
        <dbReference type="ARBA" id="ARBA00023244"/>
    </source>
</evidence>
<proteinExistence type="inferred from homology"/>
<feature type="domain" description="Quinate/shikimate 5-dehydrogenase/glutamyl-tRNA reductase" evidence="15">
    <location>
        <begin position="183"/>
        <end position="302"/>
    </location>
</feature>
<comment type="pathway">
    <text evidence="1 8 13">Porphyrin-containing compound metabolism; protoporphyrin-IX biosynthesis; 5-aminolevulinate from L-glutamyl-tRNA(Glu): step 1/2.</text>
</comment>
<evidence type="ECO:0000256" key="13">
    <source>
        <dbReference type="RuleBase" id="RU000584"/>
    </source>
</evidence>
<comment type="miscellaneous">
    <text evidence="8">During catalysis, the active site Cys acts as a nucleophile attacking the alpha-carbonyl group of tRNA-bound glutamate with the formation of a thioester intermediate between enzyme and glutamate, and the concomitant release of tRNA(Glu). The thioester intermediate is finally reduced by direct hydride transfer from NADPH, to form the product GSA.</text>
</comment>
<dbReference type="RefSeq" id="WP_018360335.1">
    <property type="nucleotide sequence ID" value="NZ_UGTI01000001.1"/>
</dbReference>
<dbReference type="EC" id="1.2.1.70" evidence="3 8"/>
<dbReference type="PROSITE" id="PS00747">
    <property type="entry name" value="GLUTR"/>
    <property type="match status" value="1"/>
</dbReference>
<evidence type="ECO:0000256" key="11">
    <source>
        <dbReference type="PIRSR" id="PIRSR000445-3"/>
    </source>
</evidence>
<evidence type="ECO:0000256" key="4">
    <source>
        <dbReference type="ARBA" id="ARBA00022857"/>
    </source>
</evidence>
<dbReference type="Pfam" id="PF01488">
    <property type="entry name" value="Shikimate_DH"/>
    <property type="match status" value="1"/>
</dbReference>
<evidence type="ECO:0000313" key="17">
    <source>
        <dbReference type="EMBL" id="SUB78458.1"/>
    </source>
</evidence>
<comment type="domain">
    <text evidence="8">Possesses an unusual extended V-shaped dimeric structure with each monomer consisting of three distinct domains arranged along a curved 'spinal' alpha-helix. The N-terminal catalytic domain specifically recognizes the glutamate moiety of the substrate. The second domain is the NADPH-binding domain, and the third C-terminal domain is responsible for dimerization.</text>
</comment>
<dbReference type="Gene3D" id="3.30.460.30">
    <property type="entry name" value="Glutamyl-tRNA reductase, N-terminal domain"/>
    <property type="match status" value="1"/>
</dbReference>
<gene>
    <name evidence="8 17" type="primary">hemA</name>
    <name evidence="17" type="ORF">NCTC13100_01634</name>
</gene>
<feature type="domain" description="Glutamyl-tRNA reductase N-terminal" evidence="16">
    <location>
        <begin position="5"/>
        <end position="155"/>
    </location>
</feature>
<dbReference type="EMBL" id="UGTI01000001">
    <property type="protein sequence ID" value="SUB78458.1"/>
    <property type="molecule type" value="Genomic_DNA"/>
</dbReference>
<dbReference type="SUPFAM" id="SSF69075">
    <property type="entry name" value="Glutamyl tRNA-reductase dimerization domain"/>
    <property type="match status" value="1"/>
</dbReference>
<dbReference type="GO" id="GO:0008883">
    <property type="term" value="F:glutamyl-tRNA reductase activity"/>
    <property type="evidence" value="ECO:0007669"/>
    <property type="project" value="UniProtKB-UniRule"/>
</dbReference>
<dbReference type="PANTHER" id="PTHR43013:SF1">
    <property type="entry name" value="GLUTAMYL-TRNA REDUCTASE"/>
    <property type="match status" value="1"/>
</dbReference>
<evidence type="ECO:0000259" key="15">
    <source>
        <dbReference type="Pfam" id="PF01488"/>
    </source>
</evidence>
<comment type="subunit">
    <text evidence="8">Homodimer.</text>
</comment>
<comment type="catalytic activity">
    <reaction evidence="7 8 13">
        <text>(S)-4-amino-5-oxopentanoate + tRNA(Glu) + NADP(+) = L-glutamyl-tRNA(Glu) + NADPH + H(+)</text>
        <dbReference type="Rhea" id="RHEA:12344"/>
        <dbReference type="Rhea" id="RHEA-COMP:9663"/>
        <dbReference type="Rhea" id="RHEA-COMP:9680"/>
        <dbReference type="ChEBI" id="CHEBI:15378"/>
        <dbReference type="ChEBI" id="CHEBI:57501"/>
        <dbReference type="ChEBI" id="CHEBI:57783"/>
        <dbReference type="ChEBI" id="CHEBI:58349"/>
        <dbReference type="ChEBI" id="CHEBI:78442"/>
        <dbReference type="ChEBI" id="CHEBI:78520"/>
        <dbReference type="EC" id="1.2.1.70"/>
    </reaction>
</comment>